<dbReference type="PANTHER" id="PTHR22926:SF3">
    <property type="entry name" value="UNDECAPRENYL-PHOSPHATE ALPHA-N-ACETYLGLUCOSAMINYL 1-PHOSPHATE TRANSFERASE"/>
    <property type="match status" value="1"/>
</dbReference>
<comment type="caution">
    <text evidence="8">The sequence shown here is derived from an EMBL/GenBank/DDBJ whole genome shotgun (WGS) entry which is preliminary data.</text>
</comment>
<keyword evidence="2" id="KW-1003">Cell membrane</keyword>
<keyword evidence="9" id="KW-1185">Reference proteome</keyword>
<dbReference type="InterPro" id="IPR000715">
    <property type="entry name" value="Glycosyl_transferase_4"/>
</dbReference>
<reference evidence="8 9" key="1">
    <citation type="submission" date="2019-05" db="EMBL/GenBank/DDBJ databases">
        <title>Microbulbifer harenosus sp. nov., an alginate-degrading bacterium isolated from coastal sand.</title>
        <authorList>
            <person name="Huang H."/>
            <person name="Mo K."/>
            <person name="Bao S."/>
        </authorList>
    </citation>
    <scope>NUCLEOTIDE SEQUENCE [LARGE SCALE GENOMIC DNA]</scope>
    <source>
        <strain evidence="8 9">HB161719</strain>
    </source>
</reference>
<gene>
    <name evidence="8" type="ORF">FDY93_08760</name>
</gene>
<evidence type="ECO:0000256" key="3">
    <source>
        <dbReference type="ARBA" id="ARBA00022679"/>
    </source>
</evidence>
<dbReference type="EMBL" id="VANI01000009">
    <property type="protein sequence ID" value="TLM77683.1"/>
    <property type="molecule type" value="Genomic_DNA"/>
</dbReference>
<evidence type="ECO:0000256" key="2">
    <source>
        <dbReference type="ARBA" id="ARBA00022475"/>
    </source>
</evidence>
<keyword evidence="3" id="KW-0808">Transferase</keyword>
<evidence type="ECO:0000256" key="1">
    <source>
        <dbReference type="ARBA" id="ARBA00004651"/>
    </source>
</evidence>
<accession>A0ABY2UNM1</accession>
<dbReference type="Pfam" id="PF00953">
    <property type="entry name" value="Glycos_transf_4"/>
    <property type="match status" value="1"/>
</dbReference>
<evidence type="ECO:0000313" key="8">
    <source>
        <dbReference type="EMBL" id="TLM77683.1"/>
    </source>
</evidence>
<feature type="transmembrane region" description="Helical" evidence="7">
    <location>
        <begin position="171"/>
        <end position="188"/>
    </location>
</feature>
<feature type="transmembrane region" description="Helical" evidence="7">
    <location>
        <begin position="120"/>
        <end position="140"/>
    </location>
</feature>
<feature type="transmembrane region" description="Helical" evidence="7">
    <location>
        <begin position="200"/>
        <end position="218"/>
    </location>
</feature>
<keyword evidence="5 7" id="KW-1133">Transmembrane helix</keyword>
<evidence type="ECO:0000256" key="7">
    <source>
        <dbReference type="SAM" id="Phobius"/>
    </source>
</evidence>
<feature type="transmembrane region" description="Helical" evidence="7">
    <location>
        <begin position="268"/>
        <end position="296"/>
    </location>
</feature>
<comment type="subcellular location">
    <subcellularLocation>
        <location evidence="1">Cell membrane</location>
        <topology evidence="1">Multi-pass membrane protein</topology>
    </subcellularLocation>
</comment>
<feature type="transmembrane region" description="Helical" evidence="7">
    <location>
        <begin position="54"/>
        <end position="84"/>
    </location>
</feature>
<keyword evidence="4 7" id="KW-0812">Transmembrane</keyword>
<proteinExistence type="predicted"/>
<sequence length="297" mass="32184">MGALMQLWWMPLMLSAAVTAVGLWLLLSRLSQFALDTPNHRSLHEVPVPRTGGWAILGGVSVGILVAGVDFSAGAAIAFFLLLAVSLADDLRSLSARFRFVAQISSVTLLSISLEPELSHWLLWIPLVVTGVWVVNLYNFMDGMDGFAGSMSAIGFGALGLICLREEAGELAGICFLLAASSVVFLYYNWPQARIFMGDAGSTVIGLAVFAVSTAGWQRGVFDLVVPLLIFLPFWLDATLTLLARGAKGERWWEPHRQHLYQRAALKLGVKTALFLEMTVMLCTSAAALLLVIFGLV</sequence>
<evidence type="ECO:0000256" key="4">
    <source>
        <dbReference type="ARBA" id="ARBA00022692"/>
    </source>
</evidence>
<keyword evidence="6 7" id="KW-0472">Membrane</keyword>
<feature type="transmembrane region" description="Helical" evidence="7">
    <location>
        <begin position="147"/>
        <end position="165"/>
    </location>
</feature>
<dbReference type="CDD" id="cd06854">
    <property type="entry name" value="GT_WbpL_WbcO_like"/>
    <property type="match status" value="1"/>
</dbReference>
<feature type="transmembrane region" description="Helical" evidence="7">
    <location>
        <begin position="224"/>
        <end position="247"/>
    </location>
</feature>
<evidence type="ECO:0000256" key="5">
    <source>
        <dbReference type="ARBA" id="ARBA00022989"/>
    </source>
</evidence>
<protein>
    <submittedName>
        <fullName evidence="8">Glycosyltransferase family 4 protein</fullName>
    </submittedName>
</protein>
<name>A0ABY2UNM1_9GAMM</name>
<organism evidence="8 9">
    <name type="scientific">Microbulbifer harenosus</name>
    <dbReference type="NCBI Taxonomy" id="2576840"/>
    <lineage>
        <taxon>Bacteria</taxon>
        <taxon>Pseudomonadati</taxon>
        <taxon>Pseudomonadota</taxon>
        <taxon>Gammaproteobacteria</taxon>
        <taxon>Cellvibrionales</taxon>
        <taxon>Microbulbiferaceae</taxon>
        <taxon>Microbulbifer</taxon>
    </lineage>
</organism>
<dbReference type="PANTHER" id="PTHR22926">
    <property type="entry name" value="PHOSPHO-N-ACETYLMURAMOYL-PENTAPEPTIDE-TRANSFERASE"/>
    <property type="match status" value="1"/>
</dbReference>
<evidence type="ECO:0000256" key="6">
    <source>
        <dbReference type="ARBA" id="ARBA00023136"/>
    </source>
</evidence>
<dbReference type="Proteomes" id="UP000306791">
    <property type="component" value="Unassembled WGS sequence"/>
</dbReference>
<evidence type="ECO:0000313" key="9">
    <source>
        <dbReference type="Proteomes" id="UP000306791"/>
    </source>
</evidence>